<dbReference type="Proteomes" id="UP000003146">
    <property type="component" value="Unassembled WGS sequence"/>
</dbReference>
<accession>B3JQB7</accession>
<evidence type="ECO:0000313" key="1">
    <source>
        <dbReference type="EMBL" id="EDU98777.1"/>
    </source>
</evidence>
<organism evidence="1 2">
    <name type="scientific">Phocaeicola coprocola DSM 17136</name>
    <dbReference type="NCBI Taxonomy" id="470145"/>
    <lineage>
        <taxon>Bacteria</taxon>
        <taxon>Pseudomonadati</taxon>
        <taxon>Bacteroidota</taxon>
        <taxon>Bacteroidia</taxon>
        <taxon>Bacteroidales</taxon>
        <taxon>Bacteroidaceae</taxon>
        <taxon>Phocaeicola</taxon>
    </lineage>
</organism>
<dbReference type="STRING" id="470145.BACCOP_04081"/>
<evidence type="ECO:0000313" key="2">
    <source>
        <dbReference type="Proteomes" id="UP000003146"/>
    </source>
</evidence>
<gene>
    <name evidence="1" type="ORF">BACCOP_04081</name>
</gene>
<protein>
    <submittedName>
        <fullName evidence="1">Uncharacterized protein</fullName>
    </submittedName>
</protein>
<reference evidence="1 2" key="1">
    <citation type="submission" date="2008-04" db="EMBL/GenBank/DDBJ databases">
        <title>Draft genome sequence of Bacteroides coprocola (DSM 17136).</title>
        <authorList>
            <person name="Sudarsanam P."/>
            <person name="Ley R."/>
            <person name="Guruge J."/>
            <person name="Turnbaugh P.J."/>
            <person name="Mahowald M."/>
            <person name="Liep D."/>
            <person name="Gordon J."/>
        </authorList>
    </citation>
    <scope>NUCLEOTIDE SEQUENCE [LARGE SCALE GENOMIC DNA]</scope>
    <source>
        <strain evidence="1 2">DSM 17136</strain>
    </source>
</reference>
<proteinExistence type="predicted"/>
<comment type="caution">
    <text evidence="1">The sequence shown here is derived from an EMBL/GenBank/DDBJ whole genome shotgun (WGS) entry which is preliminary data.</text>
</comment>
<dbReference type="EMBL" id="ABIY02000126">
    <property type="protein sequence ID" value="EDU98777.1"/>
    <property type="molecule type" value="Genomic_DNA"/>
</dbReference>
<dbReference type="AlphaFoldDB" id="B3JQB7"/>
<name>B3JQB7_9BACT</name>
<reference evidence="1 2" key="2">
    <citation type="submission" date="2008-04" db="EMBL/GenBank/DDBJ databases">
        <authorList>
            <person name="Fulton L."/>
            <person name="Clifton S."/>
            <person name="Fulton B."/>
            <person name="Xu J."/>
            <person name="Minx P."/>
            <person name="Pepin K.H."/>
            <person name="Johnson M."/>
            <person name="Thiruvilangam P."/>
            <person name="Bhonagiri V."/>
            <person name="Nash W.E."/>
            <person name="Mardis E.R."/>
            <person name="Wilson R.K."/>
        </authorList>
    </citation>
    <scope>NUCLEOTIDE SEQUENCE [LARGE SCALE GENOMIC DNA]</scope>
    <source>
        <strain evidence="1 2">DSM 17136</strain>
    </source>
</reference>
<dbReference type="HOGENOM" id="CLU_3195989_0_0_10"/>
<sequence>MSIKSIKLVYFPHQHILKIFIKQNEILISTSLVTIRIAFQYFSTV</sequence>